<feature type="DNA-binding region" description="OmpR/PhoB-type" evidence="7">
    <location>
        <begin position="124"/>
        <end position="222"/>
    </location>
</feature>
<dbReference type="InterPro" id="IPR001867">
    <property type="entry name" value="OmpR/PhoB-type_DNA-bd"/>
</dbReference>
<evidence type="ECO:0000256" key="4">
    <source>
        <dbReference type="ARBA" id="ARBA00023125"/>
    </source>
</evidence>
<dbReference type="Pfam" id="PF00072">
    <property type="entry name" value="Response_reg"/>
    <property type="match status" value="1"/>
</dbReference>
<evidence type="ECO:0000259" key="8">
    <source>
        <dbReference type="PROSITE" id="PS50110"/>
    </source>
</evidence>
<dbReference type="Gene3D" id="1.10.10.10">
    <property type="entry name" value="Winged helix-like DNA-binding domain superfamily/Winged helix DNA-binding domain"/>
    <property type="match status" value="1"/>
</dbReference>
<dbReference type="InterPro" id="IPR001789">
    <property type="entry name" value="Sig_transdc_resp-reg_receiver"/>
</dbReference>
<dbReference type="CDD" id="cd00383">
    <property type="entry name" value="trans_reg_C"/>
    <property type="match status" value="1"/>
</dbReference>
<dbReference type="InterPro" id="IPR039420">
    <property type="entry name" value="WalR-like"/>
</dbReference>
<dbReference type="OMA" id="LMREVWD"/>
<keyword evidence="1 6" id="KW-0597">Phosphoprotein</keyword>
<organism evidence="10 11">
    <name type="scientific">Gemmatimonas aurantiaca</name>
    <dbReference type="NCBI Taxonomy" id="173480"/>
    <lineage>
        <taxon>Bacteria</taxon>
        <taxon>Pseudomonadati</taxon>
        <taxon>Gemmatimonadota</taxon>
        <taxon>Gemmatimonadia</taxon>
        <taxon>Gemmatimonadales</taxon>
        <taxon>Gemmatimonadaceae</taxon>
        <taxon>Gemmatimonas</taxon>
    </lineage>
</organism>
<accession>A0A3D4VD32</accession>
<dbReference type="PANTHER" id="PTHR48111:SF22">
    <property type="entry name" value="REGULATOR OF RPOS"/>
    <property type="match status" value="1"/>
</dbReference>
<gene>
    <name evidence="10" type="ORF">DGD08_17610</name>
</gene>
<feature type="modified residue" description="4-aspartylphosphate" evidence="6">
    <location>
        <position position="51"/>
    </location>
</feature>
<dbReference type="GO" id="GO:0006355">
    <property type="term" value="P:regulation of DNA-templated transcription"/>
    <property type="evidence" value="ECO:0007669"/>
    <property type="project" value="InterPro"/>
</dbReference>
<evidence type="ECO:0000259" key="9">
    <source>
        <dbReference type="PROSITE" id="PS51755"/>
    </source>
</evidence>
<evidence type="ECO:0000256" key="3">
    <source>
        <dbReference type="ARBA" id="ARBA00023015"/>
    </source>
</evidence>
<dbReference type="SMART" id="SM00448">
    <property type="entry name" value="REC"/>
    <property type="match status" value="1"/>
</dbReference>
<keyword evidence="5" id="KW-0804">Transcription</keyword>
<comment type="caution">
    <text evidence="10">The sequence shown here is derived from an EMBL/GenBank/DDBJ whole genome shotgun (WGS) entry which is preliminary data.</text>
</comment>
<reference evidence="10 11" key="1">
    <citation type="journal article" date="2018" name="Nat. Biotechnol.">
        <title>A standardized bacterial taxonomy based on genome phylogeny substantially revises the tree of life.</title>
        <authorList>
            <person name="Parks D.H."/>
            <person name="Chuvochina M."/>
            <person name="Waite D.W."/>
            <person name="Rinke C."/>
            <person name="Skarshewski A."/>
            <person name="Chaumeil P.A."/>
            <person name="Hugenholtz P."/>
        </authorList>
    </citation>
    <scope>NUCLEOTIDE SEQUENCE [LARGE SCALE GENOMIC DNA]</scope>
    <source>
        <strain evidence="10">UBA8844</strain>
    </source>
</reference>
<proteinExistence type="predicted"/>
<feature type="domain" description="OmpR/PhoB-type" evidence="9">
    <location>
        <begin position="124"/>
        <end position="222"/>
    </location>
</feature>
<dbReference type="AlphaFoldDB" id="A0A3D4VD32"/>
<dbReference type="CDD" id="cd19935">
    <property type="entry name" value="REC_OmpR_CusR-like"/>
    <property type="match status" value="1"/>
</dbReference>
<dbReference type="PROSITE" id="PS51755">
    <property type="entry name" value="OMPR_PHOB"/>
    <property type="match status" value="1"/>
</dbReference>
<dbReference type="Pfam" id="PF00486">
    <property type="entry name" value="Trans_reg_C"/>
    <property type="match status" value="1"/>
</dbReference>
<dbReference type="FunFam" id="1.10.10.10:FF:000005">
    <property type="entry name" value="Two-component system response regulator"/>
    <property type="match status" value="1"/>
</dbReference>
<evidence type="ECO:0000313" key="11">
    <source>
        <dbReference type="Proteomes" id="UP000264071"/>
    </source>
</evidence>
<sequence>MRLLVVEDDPKLARLIARGLREESYAVDTCELGKDAIAQAAVNSYDAIVLDVMLPDINGFTVVQTLRTRDIRTPVLMLTSRDAVADRIVGLDSGADDYLVKPFDFGELLARLRALLRRPESLQAMQVRVADLEIDLQSHAVSRGGTPISLTAKEYALLELLARNVGRVLSRSDIVSHVWDDNHDPFTNAVEVYVNRLRGKIDRDGHAPLIHTRRGAGYILTDIPPA</sequence>
<dbReference type="PROSITE" id="PS50110">
    <property type="entry name" value="RESPONSE_REGULATORY"/>
    <property type="match status" value="1"/>
</dbReference>
<dbReference type="GO" id="GO:0000976">
    <property type="term" value="F:transcription cis-regulatory region binding"/>
    <property type="evidence" value="ECO:0007669"/>
    <property type="project" value="TreeGrafter"/>
</dbReference>
<keyword evidence="3" id="KW-0805">Transcription regulation</keyword>
<dbReference type="InterPro" id="IPR011006">
    <property type="entry name" value="CheY-like_superfamily"/>
</dbReference>
<dbReference type="Proteomes" id="UP000264071">
    <property type="component" value="Unassembled WGS sequence"/>
</dbReference>
<feature type="domain" description="Response regulatory" evidence="8">
    <location>
        <begin position="2"/>
        <end position="116"/>
    </location>
</feature>
<dbReference type="GO" id="GO:0032993">
    <property type="term" value="C:protein-DNA complex"/>
    <property type="evidence" value="ECO:0007669"/>
    <property type="project" value="TreeGrafter"/>
</dbReference>
<evidence type="ECO:0000313" key="10">
    <source>
        <dbReference type="EMBL" id="HCT59021.1"/>
    </source>
</evidence>
<dbReference type="InterPro" id="IPR036388">
    <property type="entry name" value="WH-like_DNA-bd_sf"/>
</dbReference>
<keyword evidence="4 7" id="KW-0238">DNA-binding</keyword>
<dbReference type="GO" id="GO:0000156">
    <property type="term" value="F:phosphorelay response regulator activity"/>
    <property type="evidence" value="ECO:0007669"/>
    <property type="project" value="TreeGrafter"/>
</dbReference>
<name>A0A3D4VD32_9BACT</name>
<dbReference type="SUPFAM" id="SSF52172">
    <property type="entry name" value="CheY-like"/>
    <property type="match status" value="1"/>
</dbReference>
<protein>
    <submittedName>
        <fullName evidence="10">DNA-binding response regulator</fullName>
    </submittedName>
</protein>
<evidence type="ECO:0000256" key="2">
    <source>
        <dbReference type="ARBA" id="ARBA00023012"/>
    </source>
</evidence>
<evidence type="ECO:0000256" key="7">
    <source>
        <dbReference type="PROSITE-ProRule" id="PRU01091"/>
    </source>
</evidence>
<dbReference type="SMART" id="SM00862">
    <property type="entry name" value="Trans_reg_C"/>
    <property type="match status" value="1"/>
</dbReference>
<evidence type="ECO:0000256" key="1">
    <source>
        <dbReference type="ARBA" id="ARBA00022553"/>
    </source>
</evidence>
<dbReference type="GO" id="GO:0005829">
    <property type="term" value="C:cytosol"/>
    <property type="evidence" value="ECO:0007669"/>
    <property type="project" value="TreeGrafter"/>
</dbReference>
<dbReference type="PANTHER" id="PTHR48111">
    <property type="entry name" value="REGULATOR OF RPOS"/>
    <property type="match status" value="1"/>
</dbReference>
<keyword evidence="2" id="KW-0902">Two-component regulatory system</keyword>
<evidence type="ECO:0000256" key="6">
    <source>
        <dbReference type="PROSITE-ProRule" id="PRU00169"/>
    </source>
</evidence>
<evidence type="ECO:0000256" key="5">
    <source>
        <dbReference type="ARBA" id="ARBA00023163"/>
    </source>
</evidence>
<dbReference type="FunFam" id="3.40.50.2300:FF:000002">
    <property type="entry name" value="DNA-binding response regulator PhoP"/>
    <property type="match status" value="1"/>
</dbReference>
<dbReference type="EMBL" id="DPIY01000012">
    <property type="protein sequence ID" value="HCT59021.1"/>
    <property type="molecule type" value="Genomic_DNA"/>
</dbReference>
<dbReference type="Gene3D" id="3.40.50.2300">
    <property type="match status" value="1"/>
</dbReference>
<dbReference type="Gene3D" id="6.10.250.690">
    <property type="match status" value="1"/>
</dbReference>